<comment type="subunit">
    <text evidence="4">Homotetramer.</text>
</comment>
<dbReference type="InterPro" id="IPR036400">
    <property type="entry name" value="Cyt_B5-like_heme/steroid_sf"/>
</dbReference>
<dbReference type="Proteomes" id="UP000799776">
    <property type="component" value="Unassembled WGS sequence"/>
</dbReference>
<accession>A0A9P4HWR6</accession>
<evidence type="ECO:0000256" key="11">
    <source>
        <dbReference type="ARBA" id="ARBA00023128"/>
    </source>
</evidence>
<proteinExistence type="inferred from homology"/>
<dbReference type="InterPro" id="IPR018506">
    <property type="entry name" value="Cyt_B5_heme-BS"/>
</dbReference>
<evidence type="ECO:0000313" key="19">
    <source>
        <dbReference type="EMBL" id="KAF2086660.1"/>
    </source>
</evidence>
<evidence type="ECO:0000256" key="9">
    <source>
        <dbReference type="ARBA" id="ARBA00023002"/>
    </source>
</evidence>
<gene>
    <name evidence="19" type="ORF">K490DRAFT_44003</name>
</gene>
<dbReference type="PANTHER" id="PTHR10578:SF148">
    <property type="entry name" value="L-LACTATE DEHYDROGENASE (CYTOCHROME)"/>
    <property type="match status" value="1"/>
</dbReference>
<evidence type="ECO:0000259" key="17">
    <source>
        <dbReference type="PROSITE" id="PS50255"/>
    </source>
</evidence>
<comment type="cofactor">
    <cofactor evidence="2">
        <name>heme b</name>
        <dbReference type="ChEBI" id="CHEBI:60344"/>
    </cofactor>
</comment>
<dbReference type="InterPro" id="IPR037458">
    <property type="entry name" value="L-MDH/L-LDH_FMN-bd"/>
</dbReference>
<dbReference type="GO" id="GO:0004460">
    <property type="term" value="F:L-lactate dehydrogenase (cytochrome) activity"/>
    <property type="evidence" value="ECO:0007669"/>
    <property type="project" value="UniProtKB-EC"/>
</dbReference>
<dbReference type="SUPFAM" id="SSF51395">
    <property type="entry name" value="FMN-linked oxidoreductases"/>
    <property type="match status" value="1"/>
</dbReference>
<evidence type="ECO:0000313" key="20">
    <source>
        <dbReference type="Proteomes" id="UP000799776"/>
    </source>
</evidence>
<feature type="domain" description="FMN hydroxy acid dehydrogenase" evidence="18">
    <location>
        <begin position="113"/>
        <end position="475"/>
    </location>
</feature>
<evidence type="ECO:0000256" key="1">
    <source>
        <dbReference type="ARBA" id="ARBA00001917"/>
    </source>
</evidence>
<evidence type="ECO:0000256" key="2">
    <source>
        <dbReference type="ARBA" id="ARBA00001970"/>
    </source>
</evidence>
<dbReference type="SMART" id="SM01117">
    <property type="entry name" value="Cyt-b5"/>
    <property type="match status" value="1"/>
</dbReference>
<keyword evidence="8" id="KW-0479">Metal-binding</keyword>
<dbReference type="Gene3D" id="3.20.20.70">
    <property type="entry name" value="Aldolase class I"/>
    <property type="match status" value="1"/>
</dbReference>
<comment type="similarity">
    <text evidence="13">In the C-terminal section; belongs to the FMN-dependent alpha-hydroxy acid dehydrogenase family.</text>
</comment>
<evidence type="ECO:0000256" key="5">
    <source>
        <dbReference type="ARBA" id="ARBA00022617"/>
    </source>
</evidence>
<evidence type="ECO:0000256" key="12">
    <source>
        <dbReference type="ARBA" id="ARBA00052399"/>
    </source>
</evidence>
<keyword evidence="11" id="KW-0496">Mitochondrion</keyword>
<evidence type="ECO:0000256" key="6">
    <source>
        <dbReference type="ARBA" id="ARBA00022630"/>
    </source>
</evidence>
<keyword evidence="5" id="KW-0349">Heme</keyword>
<dbReference type="Gene3D" id="3.10.120.10">
    <property type="entry name" value="Cytochrome b5-like heme/steroid binding domain"/>
    <property type="match status" value="1"/>
</dbReference>
<evidence type="ECO:0000256" key="13">
    <source>
        <dbReference type="ARBA" id="ARBA00061137"/>
    </source>
</evidence>
<dbReference type="Pfam" id="PF01070">
    <property type="entry name" value="FMN_dh"/>
    <property type="match status" value="1"/>
</dbReference>
<dbReference type="PROSITE" id="PS50255">
    <property type="entry name" value="CYTOCHROME_B5_2"/>
    <property type="match status" value="1"/>
</dbReference>
<organism evidence="19 20">
    <name type="scientific">Saccharata proteae CBS 121410</name>
    <dbReference type="NCBI Taxonomy" id="1314787"/>
    <lineage>
        <taxon>Eukaryota</taxon>
        <taxon>Fungi</taxon>
        <taxon>Dikarya</taxon>
        <taxon>Ascomycota</taxon>
        <taxon>Pezizomycotina</taxon>
        <taxon>Dothideomycetes</taxon>
        <taxon>Dothideomycetes incertae sedis</taxon>
        <taxon>Botryosphaeriales</taxon>
        <taxon>Saccharataceae</taxon>
        <taxon>Saccharata</taxon>
    </lineage>
</organism>
<evidence type="ECO:0000256" key="4">
    <source>
        <dbReference type="ARBA" id="ARBA00011881"/>
    </source>
</evidence>
<dbReference type="GO" id="GO:0020037">
    <property type="term" value="F:heme binding"/>
    <property type="evidence" value="ECO:0007669"/>
    <property type="project" value="InterPro"/>
</dbReference>
<dbReference type="PROSITE" id="PS00191">
    <property type="entry name" value="CYTOCHROME_B5_1"/>
    <property type="match status" value="1"/>
</dbReference>
<dbReference type="FunFam" id="3.20.20.70:FF:000062">
    <property type="entry name" value="Cytochrome b2, mitochondrial, putative"/>
    <property type="match status" value="1"/>
</dbReference>
<reference evidence="19" key="1">
    <citation type="journal article" date="2020" name="Stud. Mycol.">
        <title>101 Dothideomycetes genomes: a test case for predicting lifestyles and emergence of pathogens.</title>
        <authorList>
            <person name="Haridas S."/>
            <person name="Albert R."/>
            <person name="Binder M."/>
            <person name="Bloem J."/>
            <person name="Labutti K."/>
            <person name="Salamov A."/>
            <person name="Andreopoulos B."/>
            <person name="Baker S."/>
            <person name="Barry K."/>
            <person name="Bills G."/>
            <person name="Bluhm B."/>
            <person name="Cannon C."/>
            <person name="Castanera R."/>
            <person name="Culley D."/>
            <person name="Daum C."/>
            <person name="Ezra D."/>
            <person name="Gonzalez J."/>
            <person name="Henrissat B."/>
            <person name="Kuo A."/>
            <person name="Liang C."/>
            <person name="Lipzen A."/>
            <person name="Lutzoni F."/>
            <person name="Magnuson J."/>
            <person name="Mondo S."/>
            <person name="Nolan M."/>
            <person name="Ohm R."/>
            <person name="Pangilinan J."/>
            <person name="Park H.-J."/>
            <person name="Ramirez L."/>
            <person name="Alfaro M."/>
            <person name="Sun H."/>
            <person name="Tritt A."/>
            <person name="Yoshinaga Y."/>
            <person name="Zwiers L.-H."/>
            <person name="Turgeon B."/>
            <person name="Goodwin S."/>
            <person name="Spatafora J."/>
            <person name="Crous P."/>
            <person name="Grigoriev I."/>
        </authorList>
    </citation>
    <scope>NUCLEOTIDE SEQUENCE</scope>
    <source>
        <strain evidence="19">CBS 121410</strain>
    </source>
</reference>
<comment type="caution">
    <text evidence="19">The sequence shown here is derived from an EMBL/GenBank/DDBJ whole genome shotgun (WGS) entry which is preliminary data.</text>
</comment>
<dbReference type="PROSITE" id="PS51349">
    <property type="entry name" value="FMN_HYDROXY_ACID_DH_2"/>
    <property type="match status" value="1"/>
</dbReference>
<dbReference type="InterPro" id="IPR013785">
    <property type="entry name" value="Aldolase_TIM"/>
</dbReference>
<keyword evidence="6" id="KW-0285">Flavoprotein</keyword>
<evidence type="ECO:0000256" key="7">
    <source>
        <dbReference type="ARBA" id="ARBA00022643"/>
    </source>
</evidence>
<dbReference type="GO" id="GO:0005758">
    <property type="term" value="C:mitochondrial intermembrane space"/>
    <property type="evidence" value="ECO:0007669"/>
    <property type="project" value="UniProtKB-SubCell"/>
</dbReference>
<dbReference type="InterPro" id="IPR008259">
    <property type="entry name" value="FMN_hydac_DH_AS"/>
</dbReference>
<keyword evidence="20" id="KW-1185">Reference proteome</keyword>
<dbReference type="OrthoDB" id="1925334at2759"/>
<dbReference type="GO" id="GO:0046872">
    <property type="term" value="F:metal ion binding"/>
    <property type="evidence" value="ECO:0007669"/>
    <property type="project" value="UniProtKB-KW"/>
</dbReference>
<comment type="cofactor">
    <cofactor evidence="1">
        <name>FMN</name>
        <dbReference type="ChEBI" id="CHEBI:58210"/>
    </cofactor>
</comment>
<dbReference type="AlphaFoldDB" id="A0A9P4HWR6"/>
<evidence type="ECO:0000256" key="10">
    <source>
        <dbReference type="ARBA" id="ARBA00023004"/>
    </source>
</evidence>
<evidence type="ECO:0000256" key="16">
    <source>
        <dbReference type="ARBA" id="ARBA00068515"/>
    </source>
</evidence>
<dbReference type="GO" id="GO:0006089">
    <property type="term" value="P:lactate metabolic process"/>
    <property type="evidence" value="ECO:0007669"/>
    <property type="project" value="TreeGrafter"/>
</dbReference>
<sequence>MNHDSNDTQAVKLSGADVAKHNSRESCWVIVHGRAYDVTEFLPEHPGGPKIILKYAGKDATEEYAPIHPPDTLDKFLDKSKHLGEVDMNTVEKEEKAEDPEEIERQERIKQMPILEQCYNLMDFEQVARRVMKKTAWAYYSSGADDEITMRENHSAFHKIWFRPRILVDVEKVDFSTSMLGTKVSMPFYVTATALGKLGNPEGEVVLTRGARKHNVVQMIPTLASCSFDEIVDAAEDGQVQWLQLYVNKNREITKKIVEHAEARGCKGLFITVDAPQLGRREKDMRSKFSDVGSNVQNTSGDNVDRSQGAARAISSFIDPSLSWKDIPWFLSITKMPIILKGVQCVEDVLKAVEAGVHGVVLSNHGGRQLDFARSGVEVLAEVMPALRERGWENKIEVFIDGGVRRATDILKALCLGAKGVGIGRPFLYAMSAYGLPGVDRAMSLLRDELEMNMRLIGCSDVSQLNPSLLDTRGLSMHSAPVPSDTLSLQVYDTLKGPQAPKSKL</sequence>
<protein>
    <recommendedName>
        <fullName evidence="16">L-lactate dehydrogenase (cytochrome)</fullName>
        <ecNumber evidence="15">1.1.2.3</ecNumber>
    </recommendedName>
</protein>
<keyword evidence="10" id="KW-0408">Iron</keyword>
<dbReference type="Pfam" id="PF00173">
    <property type="entry name" value="Cyt-b5"/>
    <property type="match status" value="1"/>
</dbReference>
<dbReference type="EMBL" id="ML978723">
    <property type="protein sequence ID" value="KAF2086660.1"/>
    <property type="molecule type" value="Genomic_DNA"/>
</dbReference>
<dbReference type="SUPFAM" id="SSF55856">
    <property type="entry name" value="Cytochrome b5-like heme/steroid binding domain"/>
    <property type="match status" value="1"/>
</dbReference>
<dbReference type="InterPro" id="IPR037396">
    <property type="entry name" value="FMN_HAD"/>
</dbReference>
<evidence type="ECO:0000256" key="3">
    <source>
        <dbReference type="ARBA" id="ARBA00004569"/>
    </source>
</evidence>
<evidence type="ECO:0000256" key="15">
    <source>
        <dbReference type="ARBA" id="ARBA00066458"/>
    </source>
</evidence>
<feature type="domain" description="Cytochrome b5 heme-binding" evidence="17">
    <location>
        <begin position="10"/>
        <end position="87"/>
    </location>
</feature>
<dbReference type="EC" id="1.1.2.3" evidence="15"/>
<dbReference type="FunFam" id="3.10.120.10:FF:000012">
    <property type="entry name" value="Mitochondrial cytochrome b2, putative"/>
    <property type="match status" value="1"/>
</dbReference>
<dbReference type="InterPro" id="IPR001199">
    <property type="entry name" value="Cyt_B5-like_heme/steroid-bd"/>
</dbReference>
<evidence type="ECO:0000259" key="18">
    <source>
        <dbReference type="PROSITE" id="PS51349"/>
    </source>
</evidence>
<evidence type="ECO:0000256" key="8">
    <source>
        <dbReference type="ARBA" id="ARBA00022723"/>
    </source>
</evidence>
<evidence type="ECO:0000256" key="14">
    <source>
        <dbReference type="ARBA" id="ARBA00061589"/>
    </source>
</evidence>
<name>A0A9P4HWR6_9PEZI</name>
<dbReference type="PROSITE" id="PS00557">
    <property type="entry name" value="FMN_HYDROXY_ACID_DH_1"/>
    <property type="match status" value="1"/>
</dbReference>
<comment type="subcellular location">
    <subcellularLocation>
        <location evidence="3">Mitochondrion intermembrane space</location>
    </subcellularLocation>
</comment>
<dbReference type="CDD" id="cd02922">
    <property type="entry name" value="FCB2_FMN"/>
    <property type="match status" value="1"/>
</dbReference>
<comment type="catalytic activity">
    <reaction evidence="12">
        <text>(S)-lactate + 2 Fe(III)-[cytochrome c] = 2 Fe(II)-[cytochrome c] + pyruvate + 2 H(+)</text>
        <dbReference type="Rhea" id="RHEA:19909"/>
        <dbReference type="Rhea" id="RHEA-COMP:10350"/>
        <dbReference type="Rhea" id="RHEA-COMP:14399"/>
        <dbReference type="ChEBI" id="CHEBI:15361"/>
        <dbReference type="ChEBI" id="CHEBI:15378"/>
        <dbReference type="ChEBI" id="CHEBI:16651"/>
        <dbReference type="ChEBI" id="CHEBI:29033"/>
        <dbReference type="ChEBI" id="CHEBI:29034"/>
        <dbReference type="EC" id="1.1.2.3"/>
    </reaction>
    <physiologicalReaction direction="left-to-right" evidence="12">
        <dbReference type="Rhea" id="RHEA:19910"/>
    </physiologicalReaction>
</comment>
<dbReference type="InterPro" id="IPR000262">
    <property type="entry name" value="FMN-dep_DH"/>
</dbReference>
<keyword evidence="7" id="KW-0288">FMN</keyword>
<dbReference type="PANTHER" id="PTHR10578">
    <property type="entry name" value="S -2-HYDROXY-ACID OXIDASE-RELATED"/>
    <property type="match status" value="1"/>
</dbReference>
<dbReference type="PRINTS" id="PR00363">
    <property type="entry name" value="CYTOCHROMEB5"/>
</dbReference>
<comment type="similarity">
    <text evidence="14">In the N-terminal section; belongs to the cytochrome b5 family.</text>
</comment>
<keyword evidence="9" id="KW-0560">Oxidoreductase</keyword>